<evidence type="ECO:0000256" key="1">
    <source>
        <dbReference type="ARBA" id="ARBA00005964"/>
    </source>
</evidence>
<dbReference type="Proteomes" id="UP000678393">
    <property type="component" value="Unassembled WGS sequence"/>
</dbReference>
<proteinExistence type="inferred from homology"/>
<reference evidence="5" key="1">
    <citation type="submission" date="2021-04" db="EMBL/GenBank/DDBJ databases">
        <authorList>
            <consortium name="Molecular Ecology Group"/>
        </authorList>
    </citation>
    <scope>NUCLEOTIDE SEQUENCE</scope>
</reference>
<organism evidence="5 6">
    <name type="scientific">Candidula unifasciata</name>
    <dbReference type="NCBI Taxonomy" id="100452"/>
    <lineage>
        <taxon>Eukaryota</taxon>
        <taxon>Metazoa</taxon>
        <taxon>Spiralia</taxon>
        <taxon>Lophotrochozoa</taxon>
        <taxon>Mollusca</taxon>
        <taxon>Gastropoda</taxon>
        <taxon>Heterobranchia</taxon>
        <taxon>Euthyneura</taxon>
        <taxon>Panpulmonata</taxon>
        <taxon>Eupulmonata</taxon>
        <taxon>Stylommatophora</taxon>
        <taxon>Helicina</taxon>
        <taxon>Helicoidea</taxon>
        <taxon>Geomitridae</taxon>
        <taxon>Candidula</taxon>
    </lineage>
</organism>
<dbReference type="InterPro" id="IPR002018">
    <property type="entry name" value="CarbesteraseB"/>
</dbReference>
<evidence type="ECO:0000256" key="3">
    <source>
        <dbReference type="RuleBase" id="RU361235"/>
    </source>
</evidence>
<dbReference type="SUPFAM" id="SSF53474">
    <property type="entry name" value="alpha/beta-Hydrolases"/>
    <property type="match status" value="1"/>
</dbReference>
<keyword evidence="6" id="KW-1185">Reference proteome</keyword>
<keyword evidence="3" id="KW-0732">Signal</keyword>
<evidence type="ECO:0000313" key="6">
    <source>
        <dbReference type="Proteomes" id="UP000678393"/>
    </source>
</evidence>
<feature type="chain" id="PRO_5035961211" description="Carboxylic ester hydrolase" evidence="3">
    <location>
        <begin position="24"/>
        <end position="556"/>
    </location>
</feature>
<gene>
    <name evidence="5" type="ORF">CUNI_LOCUS15857</name>
</gene>
<comment type="caution">
    <text evidence="5">The sequence shown here is derived from an EMBL/GenBank/DDBJ whole genome shotgun (WGS) entry which is preliminary data.</text>
</comment>
<dbReference type="InterPro" id="IPR029058">
    <property type="entry name" value="AB_hydrolase_fold"/>
</dbReference>
<dbReference type="EMBL" id="CAJHNH020003946">
    <property type="protein sequence ID" value="CAG5130299.1"/>
    <property type="molecule type" value="Genomic_DNA"/>
</dbReference>
<dbReference type="InterPro" id="IPR019826">
    <property type="entry name" value="Carboxylesterase_B_AS"/>
</dbReference>
<dbReference type="GO" id="GO:0016787">
    <property type="term" value="F:hydrolase activity"/>
    <property type="evidence" value="ECO:0007669"/>
    <property type="project" value="UniProtKB-KW"/>
</dbReference>
<dbReference type="PROSITE" id="PS00941">
    <property type="entry name" value="CARBOXYLESTERASE_B_2"/>
    <property type="match status" value="1"/>
</dbReference>
<protein>
    <recommendedName>
        <fullName evidence="3">Carboxylic ester hydrolase</fullName>
        <ecNumber evidence="3">3.1.1.-</ecNumber>
    </recommendedName>
</protein>
<accession>A0A8S3ZLQ7</accession>
<dbReference type="OrthoDB" id="408631at2759"/>
<dbReference type="AlphaFoldDB" id="A0A8S3ZLQ7"/>
<dbReference type="PANTHER" id="PTHR11559">
    <property type="entry name" value="CARBOXYLESTERASE"/>
    <property type="match status" value="1"/>
</dbReference>
<dbReference type="Gene3D" id="3.40.50.1820">
    <property type="entry name" value="alpha/beta hydrolase"/>
    <property type="match status" value="1"/>
</dbReference>
<name>A0A8S3ZLQ7_9EUPU</name>
<dbReference type="Pfam" id="PF00135">
    <property type="entry name" value="COesterase"/>
    <property type="match status" value="1"/>
</dbReference>
<dbReference type="EC" id="3.1.1.-" evidence="3"/>
<feature type="domain" description="Carboxylesterase type B" evidence="4">
    <location>
        <begin position="25"/>
        <end position="533"/>
    </location>
</feature>
<dbReference type="InterPro" id="IPR050309">
    <property type="entry name" value="Type-B_Carboxylest/Lipase"/>
</dbReference>
<keyword evidence="2 3" id="KW-0378">Hydrolase</keyword>
<dbReference type="PROSITE" id="PS00122">
    <property type="entry name" value="CARBOXYLESTERASE_B_1"/>
    <property type="match status" value="1"/>
</dbReference>
<evidence type="ECO:0000259" key="4">
    <source>
        <dbReference type="Pfam" id="PF00135"/>
    </source>
</evidence>
<feature type="signal peptide" evidence="3">
    <location>
        <begin position="1"/>
        <end position="23"/>
    </location>
</feature>
<comment type="similarity">
    <text evidence="1 3">Belongs to the type-B carboxylesterase/lipase family.</text>
</comment>
<dbReference type="InterPro" id="IPR019819">
    <property type="entry name" value="Carboxylesterase_B_CS"/>
</dbReference>
<evidence type="ECO:0000313" key="5">
    <source>
        <dbReference type="EMBL" id="CAG5130299.1"/>
    </source>
</evidence>
<evidence type="ECO:0000256" key="2">
    <source>
        <dbReference type="ARBA" id="ARBA00022801"/>
    </source>
</evidence>
<sequence length="556" mass="61812">MRLHHRLSSLLVAVVLCCANVGASEPEVRTPAGTFRGKVLTSHSGHQYESYRGIPYALPPTGHRRFALPVRHPVIEGAYNATEFGSQCLQRKDGTAIGQEDCLFLNVYTPVSGKETNGRELKKVLVYVHGGGLVMGASDWYLPGDLVTRGDFVVLTMNYRLHWLGFLRGNSSSLPGNVGLWDQVLALQWVKDNIQAFGGDPSDVTLSGESAGSISASILSVSPLGKGLFTKVLLMSGTAAIAPNPPRTTNDLLQAAANRFGCDVGSVNGNEETIVNCLKKLPGDIFANTFDEDFIFQCVSSDDELLPKPFRQLLGNTSYLSDVGFLNRNYIVSITSDDGYIFVNSRFGIVDTTSVNKSAEGVYRTLSLPRNVAAEIITEYTKLYGDIDKAVTALLRDFVFLNHSVHFLESYSRPPKQHQVDAGKNAYLMSFDNIPKYVPNKYMLHSLDLAYLFDLDIKGLMESYYYIEIVDGFHEEDVALKADFIDLVTDFMKTGNPSQKLTQKKKNIVWPPYDPERKSYLSFSLQPSVGQDIFSDRSFIWETLVPQWLQEDQRSE</sequence>